<dbReference type="Pfam" id="PF00072">
    <property type="entry name" value="Response_reg"/>
    <property type="match status" value="1"/>
</dbReference>
<evidence type="ECO:0000256" key="3">
    <source>
        <dbReference type="ARBA" id="ARBA00023015"/>
    </source>
</evidence>
<dbReference type="GO" id="GO:0000976">
    <property type="term" value="F:transcription cis-regulatory region binding"/>
    <property type="evidence" value="ECO:0007669"/>
    <property type="project" value="TreeGrafter"/>
</dbReference>
<dbReference type="GO" id="GO:0006355">
    <property type="term" value="P:regulation of DNA-templated transcription"/>
    <property type="evidence" value="ECO:0007669"/>
    <property type="project" value="InterPro"/>
</dbReference>
<dbReference type="PROSITE" id="PS51755">
    <property type="entry name" value="OMPR_PHOB"/>
    <property type="match status" value="1"/>
</dbReference>
<dbReference type="Gene3D" id="6.10.250.690">
    <property type="match status" value="1"/>
</dbReference>
<dbReference type="Gene3D" id="3.40.50.2300">
    <property type="match status" value="1"/>
</dbReference>
<gene>
    <name evidence="10" type="ORF">JI742_01240</name>
</gene>
<keyword evidence="3" id="KW-0805">Transcription regulation</keyword>
<keyword evidence="5" id="KW-0804">Transcription</keyword>
<comment type="caution">
    <text evidence="10">The sequence shown here is derived from an EMBL/GenBank/DDBJ whole genome shotgun (WGS) entry which is preliminary data.</text>
</comment>
<dbReference type="Proteomes" id="UP000643207">
    <property type="component" value="Unassembled WGS sequence"/>
</dbReference>
<evidence type="ECO:0000313" key="11">
    <source>
        <dbReference type="Proteomes" id="UP000643207"/>
    </source>
</evidence>
<dbReference type="SUPFAM" id="SSF52172">
    <property type="entry name" value="CheY-like"/>
    <property type="match status" value="1"/>
</dbReference>
<evidence type="ECO:0000256" key="7">
    <source>
        <dbReference type="PROSITE-ProRule" id="PRU01091"/>
    </source>
</evidence>
<dbReference type="EMBL" id="JAERRA010000001">
    <property type="protein sequence ID" value="MBL0718501.1"/>
    <property type="molecule type" value="Genomic_DNA"/>
</dbReference>
<keyword evidence="2" id="KW-0902">Two-component regulatory system</keyword>
<sequence length="236" mass="26167">MRVLIVEDDPRVADFLDRGLRAEGYAVQVARQGNEGLALAQDAARDLRQSPEPFVLILDVMLPGMSGLEVCQTLRASGFPFPILMLTAMSALEDRVTGLRLGADDYLGKPFAFEELLARLEALLRRPIQLQSQLATRLEVADLVLDRTSMKVTRAGQVVALTAKELALLELLMSAPGRLFSRERILANVWGSHQDPLTNVVDVYIRRLRAKIDEGREVPLIQTQRGLGYRLEPPAA</sequence>
<evidence type="ECO:0000256" key="1">
    <source>
        <dbReference type="ARBA" id="ARBA00022553"/>
    </source>
</evidence>
<dbReference type="GO" id="GO:0032993">
    <property type="term" value="C:protein-DNA complex"/>
    <property type="evidence" value="ECO:0007669"/>
    <property type="project" value="TreeGrafter"/>
</dbReference>
<dbReference type="PROSITE" id="PS50110">
    <property type="entry name" value="RESPONSE_REGULATORY"/>
    <property type="match status" value="1"/>
</dbReference>
<dbReference type="InterPro" id="IPR001867">
    <property type="entry name" value="OmpR/PhoB-type_DNA-bd"/>
</dbReference>
<evidence type="ECO:0000256" key="2">
    <source>
        <dbReference type="ARBA" id="ARBA00023012"/>
    </source>
</evidence>
<name>A0A9X1BPK8_9BURK</name>
<dbReference type="SMART" id="SM00862">
    <property type="entry name" value="Trans_reg_C"/>
    <property type="match status" value="1"/>
</dbReference>
<dbReference type="CDD" id="cd19935">
    <property type="entry name" value="REC_OmpR_CusR-like"/>
    <property type="match status" value="1"/>
</dbReference>
<dbReference type="PANTHER" id="PTHR48111:SF22">
    <property type="entry name" value="REGULATOR OF RPOS"/>
    <property type="match status" value="1"/>
</dbReference>
<evidence type="ECO:0000259" key="8">
    <source>
        <dbReference type="PROSITE" id="PS50110"/>
    </source>
</evidence>
<dbReference type="RefSeq" id="WP_201823218.1">
    <property type="nucleotide sequence ID" value="NZ_JAERRA010000001.1"/>
</dbReference>
<evidence type="ECO:0000259" key="9">
    <source>
        <dbReference type="PROSITE" id="PS51755"/>
    </source>
</evidence>
<keyword evidence="11" id="KW-1185">Reference proteome</keyword>
<feature type="DNA-binding region" description="OmpR/PhoB-type" evidence="7">
    <location>
        <begin position="135"/>
        <end position="233"/>
    </location>
</feature>
<evidence type="ECO:0000313" key="10">
    <source>
        <dbReference type="EMBL" id="MBL0718501.1"/>
    </source>
</evidence>
<dbReference type="InterPro" id="IPR011006">
    <property type="entry name" value="CheY-like_superfamily"/>
</dbReference>
<dbReference type="PANTHER" id="PTHR48111">
    <property type="entry name" value="REGULATOR OF RPOS"/>
    <property type="match status" value="1"/>
</dbReference>
<accession>A0A9X1BPK8</accession>
<dbReference type="InterPro" id="IPR039420">
    <property type="entry name" value="WalR-like"/>
</dbReference>
<dbReference type="InterPro" id="IPR036388">
    <property type="entry name" value="WH-like_DNA-bd_sf"/>
</dbReference>
<proteinExistence type="predicted"/>
<protein>
    <submittedName>
        <fullName evidence="10">Response regulator transcription factor</fullName>
    </submittedName>
</protein>
<dbReference type="Gene3D" id="1.10.10.10">
    <property type="entry name" value="Winged helix-like DNA-binding domain superfamily/Winged helix DNA-binding domain"/>
    <property type="match status" value="1"/>
</dbReference>
<dbReference type="InterPro" id="IPR001789">
    <property type="entry name" value="Sig_transdc_resp-reg_receiver"/>
</dbReference>
<keyword evidence="4 7" id="KW-0238">DNA-binding</keyword>
<feature type="modified residue" description="4-aspartylphosphate" evidence="6">
    <location>
        <position position="59"/>
    </location>
</feature>
<reference evidence="10 11" key="1">
    <citation type="submission" date="2021-01" db="EMBL/GenBank/DDBJ databases">
        <title>Piscinibacter sp. Jin2 Genome sequencing and assembly.</title>
        <authorList>
            <person name="Kim I."/>
        </authorList>
    </citation>
    <scope>NUCLEOTIDE SEQUENCE [LARGE SCALE GENOMIC DNA]</scope>
    <source>
        <strain evidence="10 11">Jin2</strain>
    </source>
</reference>
<organism evidence="10 11">
    <name type="scientific">Aquariibacter lacus</name>
    <dbReference type="NCBI Taxonomy" id="2801332"/>
    <lineage>
        <taxon>Bacteria</taxon>
        <taxon>Pseudomonadati</taxon>
        <taxon>Pseudomonadota</taxon>
        <taxon>Betaproteobacteria</taxon>
        <taxon>Burkholderiales</taxon>
        <taxon>Sphaerotilaceae</taxon>
        <taxon>Aquariibacter</taxon>
    </lineage>
</organism>
<feature type="domain" description="Response regulatory" evidence="8">
    <location>
        <begin position="2"/>
        <end position="124"/>
    </location>
</feature>
<dbReference type="FunFam" id="1.10.10.10:FF:000005">
    <property type="entry name" value="Two-component system response regulator"/>
    <property type="match status" value="1"/>
</dbReference>
<feature type="domain" description="OmpR/PhoB-type" evidence="9">
    <location>
        <begin position="135"/>
        <end position="233"/>
    </location>
</feature>
<dbReference type="CDD" id="cd00383">
    <property type="entry name" value="trans_reg_C"/>
    <property type="match status" value="1"/>
</dbReference>
<dbReference type="GO" id="GO:0005829">
    <property type="term" value="C:cytosol"/>
    <property type="evidence" value="ECO:0007669"/>
    <property type="project" value="TreeGrafter"/>
</dbReference>
<dbReference type="Pfam" id="PF00486">
    <property type="entry name" value="Trans_reg_C"/>
    <property type="match status" value="1"/>
</dbReference>
<evidence type="ECO:0000256" key="4">
    <source>
        <dbReference type="ARBA" id="ARBA00023125"/>
    </source>
</evidence>
<dbReference type="SMART" id="SM00448">
    <property type="entry name" value="REC"/>
    <property type="match status" value="1"/>
</dbReference>
<evidence type="ECO:0000256" key="6">
    <source>
        <dbReference type="PROSITE-ProRule" id="PRU00169"/>
    </source>
</evidence>
<keyword evidence="1 6" id="KW-0597">Phosphoprotein</keyword>
<dbReference type="AlphaFoldDB" id="A0A9X1BPK8"/>
<dbReference type="GO" id="GO:0000156">
    <property type="term" value="F:phosphorelay response regulator activity"/>
    <property type="evidence" value="ECO:0007669"/>
    <property type="project" value="TreeGrafter"/>
</dbReference>
<evidence type="ECO:0000256" key="5">
    <source>
        <dbReference type="ARBA" id="ARBA00023163"/>
    </source>
</evidence>